<dbReference type="RefSeq" id="WP_166659941.1">
    <property type="nucleotide sequence ID" value="NZ_BAABHR010000033.1"/>
</dbReference>
<dbReference type="AlphaFoldDB" id="A0A4R6VB47"/>
<proteinExistence type="predicted"/>
<keyword evidence="2" id="KW-1185">Reference proteome</keyword>
<gene>
    <name evidence="1" type="ORF">EV188_104592</name>
</gene>
<evidence type="ECO:0000313" key="1">
    <source>
        <dbReference type="EMBL" id="TDQ58845.1"/>
    </source>
</evidence>
<dbReference type="EMBL" id="SNYO01000004">
    <property type="protein sequence ID" value="TDQ58845.1"/>
    <property type="molecule type" value="Genomic_DNA"/>
</dbReference>
<name>A0A4R6VB47_9PSEU</name>
<dbReference type="Proteomes" id="UP000295705">
    <property type="component" value="Unassembled WGS sequence"/>
</dbReference>
<sequence>MTEPVIALHPGSRAGLRPLFALAAFVPAHRDRVWLDLDLRACSNRA</sequence>
<accession>A0A4R6VB47</accession>
<comment type="caution">
    <text evidence="1">The sequence shown here is derived from an EMBL/GenBank/DDBJ whole genome shotgun (WGS) entry which is preliminary data.</text>
</comment>
<protein>
    <submittedName>
        <fullName evidence="1">Uncharacterized protein</fullName>
    </submittedName>
</protein>
<organism evidence="1 2">
    <name type="scientific">Actinomycetospora succinea</name>
    <dbReference type="NCBI Taxonomy" id="663603"/>
    <lineage>
        <taxon>Bacteria</taxon>
        <taxon>Bacillati</taxon>
        <taxon>Actinomycetota</taxon>
        <taxon>Actinomycetes</taxon>
        <taxon>Pseudonocardiales</taxon>
        <taxon>Pseudonocardiaceae</taxon>
        <taxon>Actinomycetospora</taxon>
    </lineage>
</organism>
<reference evidence="1 2" key="1">
    <citation type="submission" date="2019-03" db="EMBL/GenBank/DDBJ databases">
        <title>Genomic Encyclopedia of Type Strains, Phase IV (KMG-IV): sequencing the most valuable type-strain genomes for metagenomic binning, comparative biology and taxonomic classification.</title>
        <authorList>
            <person name="Goeker M."/>
        </authorList>
    </citation>
    <scope>NUCLEOTIDE SEQUENCE [LARGE SCALE GENOMIC DNA]</scope>
    <source>
        <strain evidence="1 2">DSM 45775</strain>
    </source>
</reference>
<evidence type="ECO:0000313" key="2">
    <source>
        <dbReference type="Proteomes" id="UP000295705"/>
    </source>
</evidence>